<gene>
    <name evidence="1" type="ORF">ELQ35_16250</name>
</gene>
<accession>A0A3S0TYJ2</accession>
<evidence type="ECO:0000313" key="1">
    <source>
        <dbReference type="EMBL" id="RUQ27261.1"/>
    </source>
</evidence>
<name>A0A3S0TYJ2_9BACI</name>
<dbReference type="Proteomes" id="UP000267430">
    <property type="component" value="Unassembled WGS sequence"/>
</dbReference>
<reference evidence="1 2" key="1">
    <citation type="submission" date="2018-12" db="EMBL/GenBank/DDBJ databases">
        <title>Bacillus chawlae sp. nov., Bacillus glennii sp. nov., and Bacillus saganii sp. nov. Isolated from the Vehicle Assembly Building at Kennedy Space Center where the Viking Spacecraft were Assembled.</title>
        <authorList>
            <person name="Seuylemezian A."/>
            <person name="Vaishampayan P."/>
        </authorList>
    </citation>
    <scope>NUCLEOTIDE SEQUENCE [LARGE SCALE GENOMIC DNA]</scope>
    <source>
        <strain evidence="1 2">L5</strain>
    </source>
</reference>
<sequence length="72" mass="8246">MEVEMLNSTAAKDLVGEACVVCEEVKSVGIHLYTAFICKECEKDIIHTDTDNPKYKYYLKQLKKVNNPEIYS</sequence>
<dbReference type="InterPro" id="IPR019700">
    <property type="entry name" value="Sigma-G_inhibitor_Gin"/>
</dbReference>
<dbReference type="OrthoDB" id="2886653at2"/>
<dbReference type="Pfam" id="PF10764">
    <property type="entry name" value="Gin"/>
    <property type="match status" value="1"/>
</dbReference>
<organism evidence="1 2">
    <name type="scientific">Peribacillus cavernae</name>
    <dbReference type="NCBI Taxonomy" id="1674310"/>
    <lineage>
        <taxon>Bacteria</taxon>
        <taxon>Bacillati</taxon>
        <taxon>Bacillota</taxon>
        <taxon>Bacilli</taxon>
        <taxon>Bacillales</taxon>
        <taxon>Bacillaceae</taxon>
        <taxon>Peribacillus</taxon>
    </lineage>
</organism>
<comment type="caution">
    <text evidence="1">The sequence shown here is derived from an EMBL/GenBank/DDBJ whole genome shotgun (WGS) entry which is preliminary data.</text>
</comment>
<protein>
    <submittedName>
        <fullName evidence="1">Sigma factor G inhibitor Gin</fullName>
    </submittedName>
</protein>
<keyword evidence="2" id="KW-1185">Reference proteome</keyword>
<evidence type="ECO:0000313" key="2">
    <source>
        <dbReference type="Proteomes" id="UP000267430"/>
    </source>
</evidence>
<dbReference type="EMBL" id="RYZZ01000028">
    <property type="protein sequence ID" value="RUQ27261.1"/>
    <property type="molecule type" value="Genomic_DNA"/>
</dbReference>
<dbReference type="AlphaFoldDB" id="A0A3S0TYJ2"/>
<proteinExistence type="predicted"/>